<dbReference type="Ensembl" id="ENSCSAVT00000016894.1">
    <property type="protein sequence ID" value="ENSCSAVP00000016712.1"/>
    <property type="gene ID" value="ENSCSAVG00000009829.1"/>
</dbReference>
<evidence type="ECO:0000256" key="1">
    <source>
        <dbReference type="SAM" id="MobiDB-lite"/>
    </source>
</evidence>
<accession>H2ZGJ6</accession>
<evidence type="ECO:0000313" key="2">
    <source>
        <dbReference type="Ensembl" id="ENSCSAVP00000016712.1"/>
    </source>
</evidence>
<proteinExistence type="predicted"/>
<feature type="region of interest" description="Disordered" evidence="1">
    <location>
        <begin position="157"/>
        <end position="184"/>
    </location>
</feature>
<dbReference type="Proteomes" id="UP000007875">
    <property type="component" value="Unassembled WGS sequence"/>
</dbReference>
<reference evidence="2" key="3">
    <citation type="submission" date="2025-09" db="UniProtKB">
        <authorList>
            <consortium name="Ensembl"/>
        </authorList>
    </citation>
    <scope>IDENTIFICATION</scope>
</reference>
<sequence length="184" mass="20620">MDFPPISTNSNTIPLRMMVRPIRPVRSNVVVDVSLFLVKKESISKHLDTKTILPIQNEAENGAVGNSGPLRPTIRLNAPKVFHISRDKMFQPQPVAFSLMSQPSSEQNVVLSHEFCRDQLEHPPEIPSISFGPHFTNPHRPMHTVRLAIITKPRFRSQNDSGSELQENNQDCGCPIDDTLPILG</sequence>
<name>H2ZGJ6_CIOSA</name>
<dbReference type="HOGENOM" id="CLU_1467707_0_0_1"/>
<dbReference type="InParanoid" id="H2ZGJ6"/>
<evidence type="ECO:0000313" key="3">
    <source>
        <dbReference type="Proteomes" id="UP000007875"/>
    </source>
</evidence>
<keyword evidence="3" id="KW-1185">Reference proteome</keyword>
<organism evidence="2 3">
    <name type="scientific">Ciona savignyi</name>
    <name type="common">Pacific transparent sea squirt</name>
    <dbReference type="NCBI Taxonomy" id="51511"/>
    <lineage>
        <taxon>Eukaryota</taxon>
        <taxon>Metazoa</taxon>
        <taxon>Chordata</taxon>
        <taxon>Tunicata</taxon>
        <taxon>Ascidiacea</taxon>
        <taxon>Phlebobranchia</taxon>
        <taxon>Cionidae</taxon>
        <taxon>Ciona</taxon>
    </lineage>
</organism>
<dbReference type="AlphaFoldDB" id="H2ZGJ6"/>
<feature type="compositionally biased region" description="Polar residues" evidence="1">
    <location>
        <begin position="157"/>
        <end position="171"/>
    </location>
</feature>
<reference evidence="2" key="2">
    <citation type="submission" date="2025-08" db="UniProtKB">
        <authorList>
            <consortium name="Ensembl"/>
        </authorList>
    </citation>
    <scope>IDENTIFICATION</scope>
</reference>
<reference evidence="3" key="1">
    <citation type="submission" date="2003-08" db="EMBL/GenBank/DDBJ databases">
        <authorList>
            <person name="Birren B."/>
            <person name="Nusbaum C."/>
            <person name="Abebe A."/>
            <person name="Abouelleil A."/>
            <person name="Adekoya E."/>
            <person name="Ait-zahra M."/>
            <person name="Allen N."/>
            <person name="Allen T."/>
            <person name="An P."/>
            <person name="Anderson M."/>
            <person name="Anderson S."/>
            <person name="Arachchi H."/>
            <person name="Armbruster J."/>
            <person name="Bachantsang P."/>
            <person name="Baldwin J."/>
            <person name="Barry A."/>
            <person name="Bayul T."/>
            <person name="Blitshsteyn B."/>
            <person name="Bloom T."/>
            <person name="Blye J."/>
            <person name="Boguslavskiy L."/>
            <person name="Borowsky M."/>
            <person name="Boukhgalter B."/>
            <person name="Brunache A."/>
            <person name="Butler J."/>
            <person name="Calixte N."/>
            <person name="Calvo S."/>
            <person name="Camarata J."/>
            <person name="Campo K."/>
            <person name="Chang J."/>
            <person name="Cheshatsang Y."/>
            <person name="Citroen M."/>
            <person name="Collymore A."/>
            <person name="Considine T."/>
            <person name="Cook A."/>
            <person name="Cooke P."/>
            <person name="Corum B."/>
            <person name="Cuomo C."/>
            <person name="David R."/>
            <person name="Dawoe T."/>
            <person name="Degray S."/>
            <person name="Dodge S."/>
            <person name="Dooley K."/>
            <person name="Dorje P."/>
            <person name="Dorjee K."/>
            <person name="Dorris L."/>
            <person name="Duffey N."/>
            <person name="Dupes A."/>
            <person name="Elkins T."/>
            <person name="Engels R."/>
            <person name="Erickson J."/>
            <person name="Farina A."/>
            <person name="Faro S."/>
            <person name="Ferreira P."/>
            <person name="Fischer H."/>
            <person name="Fitzgerald M."/>
            <person name="Foley K."/>
            <person name="Gage D."/>
            <person name="Galagan J."/>
            <person name="Gearin G."/>
            <person name="Gnerre S."/>
            <person name="Gnirke A."/>
            <person name="Goyette A."/>
            <person name="Graham J."/>
            <person name="Grandbois E."/>
            <person name="Gyaltsen K."/>
            <person name="Hafez N."/>
            <person name="Hagopian D."/>
            <person name="Hagos B."/>
            <person name="Hall J."/>
            <person name="Hatcher B."/>
            <person name="Heller A."/>
            <person name="Higgins H."/>
            <person name="Honan T."/>
            <person name="Horn A."/>
            <person name="Houde N."/>
            <person name="Hughes L."/>
            <person name="Hulme W."/>
            <person name="Husby E."/>
            <person name="Iliev I."/>
            <person name="Jaffe D."/>
            <person name="Jones C."/>
            <person name="Kamal M."/>
            <person name="Kamat A."/>
            <person name="Kamvysselis M."/>
            <person name="Karlsson E."/>
            <person name="Kells C."/>
            <person name="Kieu A."/>
            <person name="Kisner P."/>
            <person name="Kodira C."/>
            <person name="Kulbokas E."/>
            <person name="Labutti K."/>
            <person name="Lama D."/>
            <person name="Landers T."/>
            <person name="Leger J."/>
            <person name="Levine S."/>
            <person name="Lewis D."/>
            <person name="Lewis T."/>
            <person name="Lindblad-toh K."/>
            <person name="Liu X."/>
            <person name="Lokyitsang T."/>
            <person name="Lokyitsang Y."/>
            <person name="Lucien O."/>
            <person name="Lui A."/>
            <person name="Ma L.J."/>
            <person name="Mabbitt R."/>
            <person name="Macdonald J."/>
            <person name="Maclean C."/>
            <person name="Major J."/>
            <person name="Manning J."/>
            <person name="Marabella R."/>
            <person name="Maru K."/>
            <person name="Matthews C."/>
            <person name="Mauceli E."/>
            <person name="Mccarthy M."/>
            <person name="Mcdonough S."/>
            <person name="Mcghee T."/>
            <person name="Meldrim J."/>
            <person name="Meneus L."/>
            <person name="Mesirov J."/>
            <person name="Mihalev A."/>
            <person name="Mihova T."/>
            <person name="Mikkelsen T."/>
            <person name="Mlenga V."/>
            <person name="Moru K."/>
            <person name="Mozes J."/>
            <person name="Mulrain L."/>
            <person name="Munson G."/>
            <person name="Naylor J."/>
            <person name="Newes C."/>
            <person name="Nguyen C."/>
            <person name="Nguyen N."/>
            <person name="Nguyen T."/>
            <person name="Nicol R."/>
            <person name="Nielsen C."/>
            <person name="Nizzari M."/>
            <person name="Norbu C."/>
            <person name="Norbu N."/>
            <person name="O'donnell P."/>
            <person name="Okoawo O."/>
            <person name="O'leary S."/>
            <person name="Omotosho B."/>
            <person name="O'neill K."/>
            <person name="Osman S."/>
            <person name="Parker S."/>
            <person name="Perrin D."/>
            <person name="Phunkhang P."/>
            <person name="Piqani B."/>
            <person name="Purcell S."/>
            <person name="Rachupka T."/>
            <person name="Ramasamy U."/>
            <person name="Rameau R."/>
            <person name="Ray V."/>
            <person name="Raymond C."/>
            <person name="Retta R."/>
            <person name="Richardson S."/>
            <person name="Rise C."/>
            <person name="Rodriguez J."/>
            <person name="Rogers J."/>
            <person name="Rogov P."/>
            <person name="Rutman M."/>
            <person name="Schupbach R."/>
            <person name="Seaman C."/>
            <person name="Settipalli S."/>
            <person name="Sharpe T."/>
            <person name="Sheridan J."/>
            <person name="Sherpa N."/>
            <person name="Shi J."/>
            <person name="Smirnov S."/>
            <person name="Smith C."/>
            <person name="Sougnez C."/>
            <person name="Spencer B."/>
            <person name="Stalker J."/>
            <person name="Stange-thomann N."/>
            <person name="Stavropoulos S."/>
            <person name="Stetson K."/>
            <person name="Stone C."/>
            <person name="Stone S."/>
            <person name="Stubbs M."/>
            <person name="Talamas J."/>
            <person name="Tchuinga P."/>
            <person name="Tenzing P."/>
            <person name="Tesfaye S."/>
            <person name="Theodore J."/>
            <person name="Thoulutsang Y."/>
            <person name="Topham K."/>
            <person name="Towey S."/>
            <person name="Tsamla T."/>
            <person name="Tsomo N."/>
            <person name="Vallee D."/>
            <person name="Vassiliev H."/>
            <person name="Venkataraman V."/>
            <person name="Vinson J."/>
            <person name="Vo A."/>
            <person name="Wade C."/>
            <person name="Wang S."/>
            <person name="Wangchuk T."/>
            <person name="Wangdi T."/>
            <person name="Whittaker C."/>
            <person name="Wilkinson J."/>
            <person name="Wu Y."/>
            <person name="Wyman D."/>
            <person name="Yadav S."/>
            <person name="Yang S."/>
            <person name="Yang X."/>
            <person name="Yeager S."/>
            <person name="Yee E."/>
            <person name="Young G."/>
            <person name="Zainoun J."/>
            <person name="Zembeck L."/>
            <person name="Zimmer A."/>
            <person name="Zody M."/>
            <person name="Lander E."/>
        </authorList>
    </citation>
    <scope>NUCLEOTIDE SEQUENCE [LARGE SCALE GENOMIC DNA]</scope>
</reference>
<protein>
    <submittedName>
        <fullName evidence="2">Uncharacterized protein</fullName>
    </submittedName>
</protein>